<dbReference type="Proteomes" id="UP001482231">
    <property type="component" value="Unassembled WGS sequence"/>
</dbReference>
<evidence type="ECO:0000259" key="1">
    <source>
        <dbReference type="PROSITE" id="PS51746"/>
    </source>
</evidence>
<dbReference type="PANTHER" id="PTHR13832">
    <property type="entry name" value="PROTEIN PHOSPHATASE 2C"/>
    <property type="match status" value="1"/>
</dbReference>
<comment type="caution">
    <text evidence="2">The sequence shown here is derived from an EMBL/GenBank/DDBJ whole genome shotgun (WGS) entry which is preliminary data.</text>
</comment>
<evidence type="ECO:0000313" key="2">
    <source>
        <dbReference type="EMBL" id="MEO1766009.1"/>
    </source>
</evidence>
<dbReference type="InterPro" id="IPR036457">
    <property type="entry name" value="PPM-type-like_dom_sf"/>
</dbReference>
<feature type="domain" description="PPM-type phosphatase" evidence="1">
    <location>
        <begin position="8"/>
        <end position="249"/>
    </location>
</feature>
<dbReference type="InterPro" id="IPR015655">
    <property type="entry name" value="PP2C"/>
</dbReference>
<evidence type="ECO:0000313" key="3">
    <source>
        <dbReference type="Proteomes" id="UP001482231"/>
    </source>
</evidence>
<dbReference type="EMBL" id="JBAJEX010000001">
    <property type="protein sequence ID" value="MEO1766009.1"/>
    <property type="molecule type" value="Genomic_DNA"/>
</dbReference>
<protein>
    <submittedName>
        <fullName evidence="2">PP2C family serine/threonine-protein phosphatase</fullName>
    </submittedName>
</protein>
<dbReference type="Pfam" id="PF13672">
    <property type="entry name" value="PP2C_2"/>
    <property type="match status" value="1"/>
</dbReference>
<name>A0ABV0EBT8_9BURK</name>
<accession>A0ABV0EBT8</accession>
<reference evidence="2 3" key="1">
    <citation type="submission" date="2024-02" db="EMBL/GenBank/DDBJ databases">
        <title>New thermophilic sulfur-oxidizing bacteria from a hot springs of the Uzon caldera (Kamchatka, Russia).</title>
        <authorList>
            <person name="Dukat A.M."/>
            <person name="Elcheninov A.G."/>
            <person name="Frolov E.N."/>
        </authorList>
    </citation>
    <scope>NUCLEOTIDE SEQUENCE [LARGE SCALE GENOMIC DNA]</scope>
    <source>
        <strain evidence="2 3">AK1</strain>
    </source>
</reference>
<dbReference type="RefSeq" id="WP_347306659.1">
    <property type="nucleotide sequence ID" value="NZ_JBAJEX010000001.1"/>
</dbReference>
<organism evidence="2 3">
    <name type="scientific">Thiobacter aerophilum</name>
    <dbReference type="NCBI Taxonomy" id="3121275"/>
    <lineage>
        <taxon>Bacteria</taxon>
        <taxon>Pseudomonadati</taxon>
        <taxon>Pseudomonadota</taxon>
        <taxon>Betaproteobacteria</taxon>
        <taxon>Burkholderiales</taxon>
        <taxon>Thiobacteraceae</taxon>
        <taxon>Thiobacter</taxon>
    </lineage>
</organism>
<keyword evidence="3" id="KW-1185">Reference proteome</keyword>
<dbReference type="PROSITE" id="PS51746">
    <property type="entry name" value="PPM_2"/>
    <property type="match status" value="1"/>
</dbReference>
<dbReference type="SUPFAM" id="SSF81606">
    <property type="entry name" value="PP2C-like"/>
    <property type="match status" value="1"/>
</dbReference>
<gene>
    <name evidence="2" type="ORF">V6E02_02120</name>
</gene>
<dbReference type="SMART" id="SM00332">
    <property type="entry name" value="PP2Cc"/>
    <property type="match status" value="1"/>
</dbReference>
<dbReference type="InterPro" id="IPR001932">
    <property type="entry name" value="PPM-type_phosphatase-like_dom"/>
</dbReference>
<proteinExistence type="predicted"/>
<dbReference type="Gene3D" id="3.60.40.10">
    <property type="entry name" value="PPM-type phosphatase domain"/>
    <property type="match status" value="1"/>
</dbReference>
<dbReference type="CDD" id="cd00143">
    <property type="entry name" value="PP2Cc"/>
    <property type="match status" value="1"/>
</dbReference>
<dbReference type="SMART" id="SM00331">
    <property type="entry name" value="PP2C_SIG"/>
    <property type="match status" value="1"/>
</dbReference>
<sequence>MKIRNALTIASLSDAGLVRNFNEDSVAVDEDIGLVVVADGMGGYKAGDVAAGMATMIVGNELKAQLGEGRSNGNPVSAEAIRAAVNRANQSIYHAAHNRAQFQGMGATLVMALFHDDMVAIAHAGDSRAYRLRHDKLEQLTVDHSLLQEQLEMGLISAEDARVSHNRNLVTRALGVNQNIVVDVRQERALPGDIYLLCTDGLNDMVDDADIELAMVSLQENIPLLVKQLVIMANDNGGHDNISVAAIRVDRPFPARRGFWGRFFSAWRRG</sequence>
<dbReference type="PANTHER" id="PTHR13832:SF827">
    <property type="entry name" value="PROTEIN PHOSPHATASE 1L"/>
    <property type="match status" value="1"/>
</dbReference>